<feature type="compositionally biased region" description="Basic and acidic residues" evidence="8">
    <location>
        <begin position="548"/>
        <end position="563"/>
    </location>
</feature>
<dbReference type="Pfam" id="PF04006">
    <property type="entry name" value="Mpp10"/>
    <property type="match status" value="1"/>
</dbReference>
<dbReference type="GO" id="GO:0005732">
    <property type="term" value="C:sno(s)RNA-containing ribonucleoprotein complex"/>
    <property type="evidence" value="ECO:0007669"/>
    <property type="project" value="UniProtKB-UniRule"/>
</dbReference>
<evidence type="ECO:0000256" key="7">
    <source>
        <dbReference type="PIRNR" id="PIRNR017300"/>
    </source>
</evidence>
<dbReference type="GO" id="GO:0006364">
    <property type="term" value="P:rRNA processing"/>
    <property type="evidence" value="ECO:0007669"/>
    <property type="project" value="UniProtKB-KW"/>
</dbReference>
<feature type="compositionally biased region" description="Acidic residues" evidence="8">
    <location>
        <begin position="118"/>
        <end position="167"/>
    </location>
</feature>
<keyword evidence="10" id="KW-1185">Reference proteome</keyword>
<comment type="function">
    <text evidence="7">Involved in nucleolar processing of pre-18S ribosomal RNA.</text>
</comment>
<gene>
    <name evidence="9" type="ORF">AB1Y20_003332</name>
</gene>
<feature type="compositionally biased region" description="Acidic residues" evidence="8">
    <location>
        <begin position="214"/>
        <end position="230"/>
    </location>
</feature>
<evidence type="ECO:0000256" key="2">
    <source>
        <dbReference type="ARBA" id="ARBA00022517"/>
    </source>
</evidence>
<keyword evidence="3 7" id="KW-0698">rRNA processing</keyword>
<dbReference type="InterPro" id="IPR012173">
    <property type="entry name" value="Mpp10"/>
</dbReference>
<evidence type="ECO:0000256" key="6">
    <source>
        <dbReference type="ARBA" id="ARBA00029455"/>
    </source>
</evidence>
<dbReference type="PANTHER" id="PTHR17039">
    <property type="entry name" value="U3 SMALL NUCLEOLAR RIBONUCLEOPROTEIN PROTEIN MPP10"/>
    <property type="match status" value="1"/>
</dbReference>
<sequence length="623" mass="69362">MGLPEAAMEQLRVVEGLRPVDFVQSDEEQATLFRRVAQALFSWAKEQEEKPLGPLDELLVDGFDEEGVWQQLQLRNKPLLGFVDRELRKEGKADTSAELTELENGQTARSKEALTNTVEEEDAEEEEEEEDESGEEGGEEDEEEEGEEEEDKDEGEEGSEEEEDAGEEGSKEEVSSERSRRRGAEPATAAQKKKATRARGVPRDLEQMAREMDEFAEEAEGENADEEGMDELYGGAGGDDEEEEEEGEEEEEEEAEEAEEEDEEDSDKGEGELGEEEEGLEGEQGAGGERKGLSEHERRQMRLREKLSKMEEAQVAAKPWQLTGEVSAKQRPVNSLLDTVLDFEAATKAAPQMTEEESRSVEEIIKARIKDELWDDPIRKAALETRKFRPKAAELSQEKSSIGLAEQYEKDYAEQASVLGHRKPDEVSEAHKAVDATFDKLSAKLDALFAFHLTPRKPKAEVTIRSAMPAVQLEEAIPTAVANSSTLAPEEVYGVKKGVKLADRSEMTQEERKAYRRKKKRVHARRTAEKLEQTKLRATLQPGGAAAKKLDDDKVSRDLADAKRKGKIGTGELTPANTRGGSDFSKSAKFFKQLQEGGKASMGGRKRAAPTDDDGRRGMRVKL</sequence>
<keyword evidence="2 7" id="KW-0690">Ribosome biogenesis</keyword>
<keyword evidence="4 7" id="KW-0539">Nucleus</keyword>
<feature type="compositionally biased region" description="Basic and acidic residues" evidence="8">
    <location>
        <begin position="504"/>
        <end position="513"/>
    </location>
</feature>
<protein>
    <recommendedName>
        <fullName evidence="7">U3 small nucleolar ribonucleoprotein protein MPP10</fullName>
    </recommendedName>
</protein>
<feature type="compositionally biased region" description="Basic and acidic residues" evidence="8">
    <location>
        <begin position="201"/>
        <end position="213"/>
    </location>
</feature>
<evidence type="ECO:0000256" key="3">
    <source>
        <dbReference type="ARBA" id="ARBA00022552"/>
    </source>
</evidence>
<feature type="region of interest" description="Disordered" evidence="8">
    <location>
        <begin position="504"/>
        <end position="623"/>
    </location>
</feature>
<dbReference type="PANTHER" id="PTHR17039:SF0">
    <property type="entry name" value="U3 SMALL NUCLEOLAR RIBONUCLEOPROTEIN PROTEIN MPP10"/>
    <property type="match status" value="1"/>
</dbReference>
<evidence type="ECO:0000313" key="9">
    <source>
        <dbReference type="EMBL" id="KAL1519064.1"/>
    </source>
</evidence>
<evidence type="ECO:0000256" key="4">
    <source>
        <dbReference type="ARBA" id="ARBA00023242"/>
    </source>
</evidence>
<feature type="compositionally biased region" description="Basic and acidic residues" evidence="8">
    <location>
        <begin position="168"/>
        <end position="184"/>
    </location>
</feature>
<feature type="region of interest" description="Disordered" evidence="8">
    <location>
        <begin position="90"/>
        <end position="305"/>
    </location>
</feature>
<reference evidence="9 10" key="1">
    <citation type="journal article" date="2024" name="Science">
        <title>Giant polyketide synthase enzymes in the biosynthesis of giant marine polyether toxins.</title>
        <authorList>
            <person name="Fallon T.R."/>
            <person name="Shende V.V."/>
            <person name="Wierzbicki I.H."/>
            <person name="Pendleton A.L."/>
            <person name="Watervoot N.F."/>
            <person name="Auber R.P."/>
            <person name="Gonzalez D.J."/>
            <person name="Wisecaver J.H."/>
            <person name="Moore B.S."/>
        </authorList>
    </citation>
    <scope>NUCLEOTIDE SEQUENCE [LARGE SCALE GENOMIC DNA]</scope>
    <source>
        <strain evidence="9 10">12B1</strain>
    </source>
</reference>
<feature type="compositionally biased region" description="Basic and acidic residues" evidence="8">
    <location>
        <begin position="526"/>
        <end position="535"/>
    </location>
</feature>
<organism evidence="9 10">
    <name type="scientific">Prymnesium parvum</name>
    <name type="common">Toxic golden alga</name>
    <dbReference type="NCBI Taxonomy" id="97485"/>
    <lineage>
        <taxon>Eukaryota</taxon>
        <taxon>Haptista</taxon>
        <taxon>Haptophyta</taxon>
        <taxon>Prymnesiophyceae</taxon>
        <taxon>Prymnesiales</taxon>
        <taxon>Prymnesiaceae</taxon>
        <taxon>Prymnesium</taxon>
    </lineage>
</organism>
<evidence type="ECO:0000256" key="8">
    <source>
        <dbReference type="SAM" id="MobiDB-lite"/>
    </source>
</evidence>
<evidence type="ECO:0000313" key="10">
    <source>
        <dbReference type="Proteomes" id="UP001515480"/>
    </source>
</evidence>
<feature type="compositionally biased region" description="Basic residues" evidence="8">
    <location>
        <begin position="514"/>
        <end position="525"/>
    </location>
</feature>
<dbReference type="GO" id="GO:0032040">
    <property type="term" value="C:small-subunit processome"/>
    <property type="evidence" value="ECO:0007669"/>
    <property type="project" value="TreeGrafter"/>
</dbReference>
<proteinExistence type="inferred from homology"/>
<feature type="compositionally biased region" description="Basic and acidic residues" evidence="8">
    <location>
        <begin position="288"/>
        <end position="305"/>
    </location>
</feature>
<evidence type="ECO:0000256" key="1">
    <source>
        <dbReference type="ARBA" id="ARBA00004604"/>
    </source>
</evidence>
<comment type="subcellular location">
    <subcellularLocation>
        <location evidence="1 7">Nucleus</location>
        <location evidence="1 7">Nucleolus</location>
    </subcellularLocation>
</comment>
<evidence type="ECO:0000256" key="5">
    <source>
        <dbReference type="ARBA" id="ARBA00023274"/>
    </source>
</evidence>
<dbReference type="Proteomes" id="UP001515480">
    <property type="component" value="Unassembled WGS sequence"/>
</dbReference>
<keyword evidence="5 7" id="KW-0687">Ribonucleoprotein</keyword>
<accession>A0AB34JBK6</accession>
<comment type="caution">
    <text evidence="9">The sequence shown here is derived from an EMBL/GenBank/DDBJ whole genome shotgun (WGS) entry which is preliminary data.</text>
</comment>
<dbReference type="PIRSF" id="PIRSF017300">
    <property type="entry name" value="snoRNP_Mpp10"/>
    <property type="match status" value="1"/>
</dbReference>
<feature type="compositionally biased region" description="Polar residues" evidence="8">
    <location>
        <begin position="103"/>
        <end position="117"/>
    </location>
</feature>
<name>A0AB34JBK6_PRYPA</name>
<dbReference type="EMBL" id="JBGBPQ010000010">
    <property type="protein sequence ID" value="KAL1519064.1"/>
    <property type="molecule type" value="Genomic_DNA"/>
</dbReference>
<dbReference type="GO" id="GO:0034457">
    <property type="term" value="C:Mpp10 complex"/>
    <property type="evidence" value="ECO:0007669"/>
    <property type="project" value="UniProtKB-UniRule"/>
</dbReference>
<comment type="similarity">
    <text evidence="6 7">Belongs to the MPP10 family.</text>
</comment>
<dbReference type="AlphaFoldDB" id="A0AB34JBK6"/>
<feature type="compositionally biased region" description="Acidic residues" evidence="8">
    <location>
        <begin position="238"/>
        <end position="281"/>
    </location>
</feature>